<proteinExistence type="predicted"/>
<gene>
    <name evidence="2" type="ORF">HWQ67_17015</name>
</gene>
<reference evidence="2 3" key="1">
    <citation type="journal article" date="2020" name="J Geophys Res Biogeosci">
        <title>Magnetotaxis as an Adaptation to Enable Bacterial Shuttling of Microbial Sulfur and Sulfur Cycling Across Aquatic Oxic#Anoxic Interfaces.</title>
        <authorList>
            <person name="Li J."/>
            <person name="Liu P."/>
            <person name="Wang J."/>
            <person name="Roberts A.P."/>
            <person name="Pan Y."/>
        </authorList>
    </citation>
    <scope>NUCLEOTIDE SEQUENCE [LARGE SCALE GENOMIC DNA]</scope>
    <source>
        <strain evidence="2 3">MYR-1_YQ</strain>
    </source>
</reference>
<dbReference type="EMBL" id="JABXWD010000515">
    <property type="protein sequence ID" value="MBV6343280.1"/>
    <property type="molecule type" value="Genomic_DNA"/>
</dbReference>
<dbReference type="InterPro" id="IPR019575">
    <property type="entry name" value="Nuop51_4Fe4S-bd"/>
</dbReference>
<name>A0ABS6S359_9BACT</name>
<feature type="domain" description="4Fe-4S ferredoxin-type" evidence="1">
    <location>
        <begin position="130"/>
        <end position="159"/>
    </location>
</feature>
<organism evidence="2 3">
    <name type="scientific">Candidatus Magnetobacterium casense</name>
    <dbReference type="NCBI Taxonomy" id="1455061"/>
    <lineage>
        <taxon>Bacteria</taxon>
        <taxon>Pseudomonadati</taxon>
        <taxon>Nitrospirota</taxon>
        <taxon>Thermodesulfovibrionia</taxon>
        <taxon>Thermodesulfovibrionales</taxon>
        <taxon>Candidatus Magnetobacteriaceae</taxon>
        <taxon>Candidatus Magnetobacterium</taxon>
    </lineage>
</organism>
<evidence type="ECO:0000313" key="3">
    <source>
        <dbReference type="Proteomes" id="UP001196980"/>
    </source>
</evidence>
<evidence type="ECO:0000313" key="2">
    <source>
        <dbReference type="EMBL" id="MBV6343280.1"/>
    </source>
</evidence>
<comment type="caution">
    <text evidence="2">The sequence shown here is derived from an EMBL/GenBank/DDBJ whole genome shotgun (WGS) entry which is preliminary data.</text>
</comment>
<keyword evidence="3" id="KW-1185">Reference proteome</keyword>
<dbReference type="PROSITE" id="PS51379">
    <property type="entry name" value="4FE4S_FER_2"/>
    <property type="match status" value="2"/>
</dbReference>
<dbReference type="InterPro" id="IPR017896">
    <property type="entry name" value="4Fe4S_Fe-S-bd"/>
</dbReference>
<accession>A0ABS6S359</accession>
<feature type="domain" description="4Fe-4S ferredoxin-type" evidence="1">
    <location>
        <begin position="167"/>
        <end position="196"/>
    </location>
</feature>
<sequence>MPEETITMTEKKEKDIKEIARDVEKYKCAVQKAIMFLDEFIDGPMCARCLPCPMGSYEMRIRMRRLADGKATELDVQAIRRIAPLMLESSMCKKGKDTAKFIIDTIENSPNLYSLHVEGVCPDKECKSLIVYKVIEDKCVSCDECRVVCKDFAIVGERKKSYLVGYIPYEIVDKRCSRCGLCISACTYGAIEIVDAKATTVVPA</sequence>
<protein>
    <submittedName>
        <fullName evidence="2">4Fe-4S binding protein</fullName>
    </submittedName>
</protein>
<dbReference type="Proteomes" id="UP001196980">
    <property type="component" value="Unassembled WGS sequence"/>
</dbReference>
<dbReference type="Pfam" id="PF10589">
    <property type="entry name" value="NADH_4Fe-4S"/>
    <property type="match status" value="1"/>
</dbReference>
<evidence type="ECO:0000259" key="1">
    <source>
        <dbReference type="PROSITE" id="PS51379"/>
    </source>
</evidence>
<dbReference type="RefSeq" id="WP_218253889.1">
    <property type="nucleotide sequence ID" value="NZ_JABXWD010000515.1"/>
</dbReference>
<dbReference type="Pfam" id="PF00037">
    <property type="entry name" value="Fer4"/>
    <property type="match status" value="1"/>
</dbReference>